<dbReference type="PANTHER" id="PTHR30273:SF2">
    <property type="entry name" value="PROTEIN FECR"/>
    <property type="match status" value="1"/>
</dbReference>
<comment type="caution">
    <text evidence="2">The sequence shown here is derived from an EMBL/GenBank/DDBJ whole genome shotgun (WGS) entry which is preliminary data.</text>
</comment>
<dbReference type="AlphaFoldDB" id="A0A918TM81"/>
<organism evidence="2 3">
    <name type="scientific">Roseibacillus persicicus</name>
    <dbReference type="NCBI Taxonomy" id="454148"/>
    <lineage>
        <taxon>Bacteria</taxon>
        <taxon>Pseudomonadati</taxon>
        <taxon>Verrucomicrobiota</taxon>
        <taxon>Verrucomicrobiia</taxon>
        <taxon>Verrucomicrobiales</taxon>
        <taxon>Verrucomicrobiaceae</taxon>
        <taxon>Roseibacillus</taxon>
    </lineage>
</organism>
<reference evidence="2" key="1">
    <citation type="journal article" date="2014" name="Int. J. Syst. Evol. Microbiol.">
        <title>Complete genome sequence of Corynebacterium casei LMG S-19264T (=DSM 44701T), isolated from a smear-ripened cheese.</title>
        <authorList>
            <consortium name="US DOE Joint Genome Institute (JGI-PGF)"/>
            <person name="Walter F."/>
            <person name="Albersmeier A."/>
            <person name="Kalinowski J."/>
            <person name="Ruckert C."/>
        </authorList>
    </citation>
    <scope>NUCLEOTIDE SEQUENCE</scope>
    <source>
        <strain evidence="2">KCTC 12988</strain>
    </source>
</reference>
<dbReference type="RefSeq" id="WP_189569850.1">
    <property type="nucleotide sequence ID" value="NZ_BMXI01000008.1"/>
</dbReference>
<accession>A0A918TM81</accession>
<protein>
    <recommendedName>
        <fullName evidence="1">FecR protein domain-containing protein</fullName>
    </recommendedName>
</protein>
<dbReference type="Proteomes" id="UP000644507">
    <property type="component" value="Unassembled WGS sequence"/>
</dbReference>
<gene>
    <name evidence="2" type="ORF">GCM10007100_20420</name>
</gene>
<dbReference type="GO" id="GO:0016989">
    <property type="term" value="F:sigma factor antagonist activity"/>
    <property type="evidence" value="ECO:0007669"/>
    <property type="project" value="TreeGrafter"/>
</dbReference>
<dbReference type="InterPro" id="IPR006860">
    <property type="entry name" value="FecR"/>
</dbReference>
<dbReference type="Pfam" id="PF04773">
    <property type="entry name" value="FecR"/>
    <property type="match status" value="1"/>
</dbReference>
<dbReference type="EMBL" id="BMXI01000008">
    <property type="protein sequence ID" value="GHC54024.1"/>
    <property type="molecule type" value="Genomic_DNA"/>
</dbReference>
<keyword evidence="3" id="KW-1185">Reference proteome</keyword>
<evidence type="ECO:0000259" key="1">
    <source>
        <dbReference type="Pfam" id="PF04773"/>
    </source>
</evidence>
<reference evidence="2" key="2">
    <citation type="submission" date="2020-09" db="EMBL/GenBank/DDBJ databases">
        <authorList>
            <person name="Sun Q."/>
            <person name="Kim S."/>
        </authorList>
    </citation>
    <scope>NUCLEOTIDE SEQUENCE</scope>
    <source>
        <strain evidence="2">KCTC 12988</strain>
    </source>
</reference>
<sequence>MKRTELEALIAKSLEDSLSDGEKETLAELLREDDEALELFTDTLGTQVLLENWQEESKVVSFPKKRWRPLALAIAAGLVLAVVWQTLLTNKPEESIAKTSSLPVTLVAAEMRSIEMPSGVLVEVQGPAEYEITGDNEMILASGRLTADVPPEATGFRVMTPNGDVIDHGTRIGVAVGERQTELHVFEGKAEVLLPAEEVSAMVGVGEAVRVNHPDNAGYEPIPLSMASFGWHTMPSNERIEFDFEPGSPEWQITMQGSESDRGDRPATELTAGLARFALVEGQVGFPTAPDQVGGFHAAYRFPPHRGQGRIMPLPFHWRDSMESLCLSSPPFHLDRKGGSLTAYLTGGRGHAENPGLSREALPKDSSGEGFLGLVLRRVSDGRYLCSVRRPAGNFYEWSQVEISQRELAEATAQDSPEEIYVLDLVDTYRDPSWSWIGLDSVSVPGRLASSQN</sequence>
<dbReference type="InterPro" id="IPR012373">
    <property type="entry name" value="Ferrdict_sens_TM"/>
</dbReference>
<dbReference type="PANTHER" id="PTHR30273">
    <property type="entry name" value="PERIPLASMIC SIGNAL SENSOR AND SIGMA FACTOR ACTIVATOR FECR-RELATED"/>
    <property type="match status" value="1"/>
</dbReference>
<feature type="domain" description="FecR protein" evidence="1">
    <location>
        <begin position="110"/>
        <end position="191"/>
    </location>
</feature>
<proteinExistence type="predicted"/>
<evidence type="ECO:0000313" key="3">
    <source>
        <dbReference type="Proteomes" id="UP000644507"/>
    </source>
</evidence>
<name>A0A918TM81_9BACT</name>
<evidence type="ECO:0000313" key="2">
    <source>
        <dbReference type="EMBL" id="GHC54024.1"/>
    </source>
</evidence>